<dbReference type="PANTHER" id="PTHR43180">
    <property type="entry name" value="3-OXOACYL-(ACYL-CARRIER-PROTEIN) REDUCTASE (AFU_ORTHOLOGUE AFUA_6G11210)"/>
    <property type="match status" value="1"/>
</dbReference>
<dbReference type="GO" id="GO:0016491">
    <property type="term" value="F:oxidoreductase activity"/>
    <property type="evidence" value="ECO:0007669"/>
    <property type="project" value="UniProtKB-KW"/>
</dbReference>
<evidence type="ECO:0000256" key="2">
    <source>
        <dbReference type="ARBA" id="ARBA00023002"/>
    </source>
</evidence>
<feature type="non-terminal residue" evidence="3">
    <location>
        <position position="105"/>
    </location>
</feature>
<dbReference type="OrthoDB" id="294295at2759"/>
<dbReference type="Gramene" id="OE9A120652T1">
    <property type="protein sequence ID" value="OE9A120652C1"/>
    <property type="gene ID" value="OE9A120652"/>
</dbReference>
<evidence type="ECO:0000256" key="1">
    <source>
        <dbReference type="ARBA" id="ARBA00006484"/>
    </source>
</evidence>
<dbReference type="InterPro" id="IPR002347">
    <property type="entry name" value="SDR_fam"/>
</dbReference>
<evidence type="ECO:0000313" key="4">
    <source>
        <dbReference type="Proteomes" id="UP000594638"/>
    </source>
</evidence>
<accession>A0A8S0RZ71</accession>
<evidence type="ECO:0000313" key="3">
    <source>
        <dbReference type="EMBL" id="CAA2985609.1"/>
    </source>
</evidence>
<dbReference type="InterPro" id="IPR020904">
    <property type="entry name" value="Sc_DH/Rdtase_CS"/>
</dbReference>
<comment type="similarity">
    <text evidence="1">Belongs to the short-chain dehydrogenases/reductases (SDR) family.</text>
</comment>
<name>A0A8S0RZ71_OLEEU</name>
<dbReference type="AlphaFoldDB" id="A0A8S0RZ71"/>
<dbReference type="PROSITE" id="PS00061">
    <property type="entry name" value="ADH_SHORT"/>
    <property type="match status" value="1"/>
</dbReference>
<keyword evidence="4" id="KW-1185">Reference proteome</keyword>
<dbReference type="SUPFAM" id="SSF51735">
    <property type="entry name" value="NAD(P)-binding Rossmann-fold domains"/>
    <property type="match status" value="1"/>
</dbReference>
<gene>
    <name evidence="3" type="ORF">OLEA9_A120652</name>
</gene>
<dbReference type="EMBL" id="CACTIH010003816">
    <property type="protein sequence ID" value="CAA2985609.1"/>
    <property type="molecule type" value="Genomic_DNA"/>
</dbReference>
<comment type="caution">
    <text evidence="3">The sequence shown here is derived from an EMBL/GenBank/DDBJ whole genome shotgun (WGS) entry which is preliminary data.</text>
</comment>
<protein>
    <submittedName>
        <fullName evidence="3">Secoisolariciresinol dehydrogenase-like</fullName>
    </submittedName>
</protein>
<dbReference type="PANTHER" id="PTHR43180:SF30">
    <property type="entry name" value="MOMILACTONE A SYNTHASE"/>
    <property type="match status" value="1"/>
</dbReference>
<dbReference type="InterPro" id="IPR036291">
    <property type="entry name" value="NAD(P)-bd_dom_sf"/>
</dbReference>
<dbReference type="Proteomes" id="UP000594638">
    <property type="component" value="Unassembled WGS sequence"/>
</dbReference>
<keyword evidence="2" id="KW-0560">Oxidoreductase</keyword>
<dbReference type="Gene3D" id="3.40.50.720">
    <property type="entry name" value="NAD(P)-binding Rossmann-like Domain"/>
    <property type="match status" value="1"/>
</dbReference>
<dbReference type="PRINTS" id="PR00081">
    <property type="entry name" value="GDHRDH"/>
</dbReference>
<sequence>MNPNHSGNIIPTASTCSKIGDAASHAYTSSKHGLVGLTRNIAVELGKYDIRVSCVSPHLVAIPLGNGFYKLDDEGCHDVYSVLNGVVLKPEDVAEAALFLARDES</sequence>
<reference evidence="3 4" key="1">
    <citation type="submission" date="2019-12" db="EMBL/GenBank/DDBJ databases">
        <authorList>
            <person name="Alioto T."/>
            <person name="Alioto T."/>
            <person name="Gomez Garrido J."/>
        </authorList>
    </citation>
    <scope>NUCLEOTIDE SEQUENCE [LARGE SCALE GENOMIC DNA]</scope>
</reference>
<proteinExistence type="inferred from homology"/>
<organism evidence="3 4">
    <name type="scientific">Olea europaea subsp. europaea</name>
    <dbReference type="NCBI Taxonomy" id="158383"/>
    <lineage>
        <taxon>Eukaryota</taxon>
        <taxon>Viridiplantae</taxon>
        <taxon>Streptophyta</taxon>
        <taxon>Embryophyta</taxon>
        <taxon>Tracheophyta</taxon>
        <taxon>Spermatophyta</taxon>
        <taxon>Magnoliopsida</taxon>
        <taxon>eudicotyledons</taxon>
        <taxon>Gunneridae</taxon>
        <taxon>Pentapetalae</taxon>
        <taxon>asterids</taxon>
        <taxon>lamiids</taxon>
        <taxon>Lamiales</taxon>
        <taxon>Oleaceae</taxon>
        <taxon>Oleeae</taxon>
        <taxon>Olea</taxon>
    </lineage>
</organism>
<dbReference type="Pfam" id="PF13561">
    <property type="entry name" value="adh_short_C2"/>
    <property type="match status" value="1"/>
</dbReference>